<dbReference type="Pfam" id="PF02653">
    <property type="entry name" value="BPD_transp_2"/>
    <property type="match status" value="1"/>
</dbReference>
<keyword evidence="8 11" id="KW-0472">Membrane</keyword>
<dbReference type="InterPro" id="IPR001851">
    <property type="entry name" value="ABC_transp_permease"/>
</dbReference>
<dbReference type="Proteomes" id="UP000315217">
    <property type="component" value="Unassembled WGS sequence"/>
</dbReference>
<dbReference type="GO" id="GO:0005886">
    <property type="term" value="C:plasma membrane"/>
    <property type="evidence" value="ECO:0007669"/>
    <property type="project" value="UniProtKB-SubCell"/>
</dbReference>
<dbReference type="PANTHER" id="PTHR32196:SF29">
    <property type="entry name" value="AUTOINDUCER 2 IMPORT SYSTEM PERMEASE PROTEIN LSRC"/>
    <property type="match status" value="1"/>
</dbReference>
<feature type="transmembrane region" description="Helical" evidence="11">
    <location>
        <begin position="87"/>
        <end position="109"/>
    </location>
</feature>
<keyword evidence="4" id="KW-1003">Cell membrane</keyword>
<sequence length="315" mass="33052">MRERGRELTIVAALAMLSGYLSLTQANFRDAFTISTILTNAAYVAVVGIGMTIVIVAGQIDISVGSMLAVCALITGTLARAGVPMPLVVLASLLLGLGMGALNGALVAYLRVPSIIVTLATLTVLRGAIVWWTKGYWVMPLPPGWKVLGTTHLLGLPLPVWIGWAAVLAASILLAHTVFGREIYAAGSHPQAAQLNGIDTARVTFWVFALNGLLVGLATMLHVTRFSMVQTQEGLGLEFLVITAVVVGGTNIFGGSGTVMGTYLGVLLLTVTSSALTFLGISATWDQAIRGAFILVAVTADIVRTGQWRQPVGWA</sequence>
<evidence type="ECO:0000256" key="4">
    <source>
        <dbReference type="ARBA" id="ARBA00022475"/>
    </source>
</evidence>
<dbReference type="GO" id="GO:0022857">
    <property type="term" value="F:transmembrane transporter activity"/>
    <property type="evidence" value="ECO:0007669"/>
    <property type="project" value="InterPro"/>
</dbReference>
<evidence type="ECO:0000256" key="7">
    <source>
        <dbReference type="ARBA" id="ARBA00022989"/>
    </source>
</evidence>
<evidence type="ECO:0000256" key="5">
    <source>
        <dbReference type="ARBA" id="ARBA00022519"/>
    </source>
</evidence>
<keyword evidence="6 11" id="KW-0812">Transmembrane</keyword>
<evidence type="ECO:0000256" key="10">
    <source>
        <dbReference type="ARBA" id="ARBA00039382"/>
    </source>
</evidence>
<comment type="subcellular location">
    <subcellularLocation>
        <location evidence="1">Cell membrane</location>
        <topology evidence="1">Multi-pass membrane protein</topology>
    </subcellularLocation>
</comment>
<gene>
    <name evidence="12" type="ORF">E6G98_09625</name>
</gene>
<feature type="transmembrane region" description="Helical" evidence="11">
    <location>
        <begin position="153"/>
        <end position="175"/>
    </location>
</feature>
<evidence type="ECO:0000256" key="8">
    <source>
        <dbReference type="ARBA" id="ARBA00023136"/>
    </source>
</evidence>
<keyword evidence="3" id="KW-0813">Transport</keyword>
<feature type="transmembrane region" description="Helical" evidence="11">
    <location>
        <begin position="115"/>
        <end position="132"/>
    </location>
</feature>
<dbReference type="EMBL" id="VBAI01000159">
    <property type="protein sequence ID" value="TMJ09439.1"/>
    <property type="molecule type" value="Genomic_DNA"/>
</dbReference>
<dbReference type="AlphaFoldDB" id="A0A537LN44"/>
<dbReference type="CDD" id="cd06579">
    <property type="entry name" value="TM_PBP1_transp_AraH_like"/>
    <property type="match status" value="1"/>
</dbReference>
<keyword evidence="7 11" id="KW-1133">Transmembrane helix</keyword>
<evidence type="ECO:0000256" key="1">
    <source>
        <dbReference type="ARBA" id="ARBA00004651"/>
    </source>
</evidence>
<accession>A0A537LN44</accession>
<feature type="transmembrane region" description="Helical" evidence="11">
    <location>
        <begin position="260"/>
        <end position="281"/>
    </location>
</feature>
<evidence type="ECO:0000256" key="11">
    <source>
        <dbReference type="SAM" id="Phobius"/>
    </source>
</evidence>
<evidence type="ECO:0000256" key="3">
    <source>
        <dbReference type="ARBA" id="ARBA00022448"/>
    </source>
</evidence>
<evidence type="ECO:0000256" key="6">
    <source>
        <dbReference type="ARBA" id="ARBA00022692"/>
    </source>
</evidence>
<protein>
    <recommendedName>
        <fullName evidence="10">Autoinducer 2 import system permease protein LsrC</fullName>
    </recommendedName>
</protein>
<comment type="subunit">
    <text evidence="2">The complex is composed of two ATP-binding proteins (LsrA), two transmembrane proteins (LsrC and LsrD) and a solute-binding protein (LsrB).</text>
</comment>
<feature type="transmembrane region" description="Helical" evidence="11">
    <location>
        <begin position="42"/>
        <end position="75"/>
    </location>
</feature>
<evidence type="ECO:0000313" key="12">
    <source>
        <dbReference type="EMBL" id="TMJ09439.1"/>
    </source>
</evidence>
<name>A0A537LN44_9BACT</name>
<evidence type="ECO:0000256" key="2">
    <source>
        <dbReference type="ARBA" id="ARBA00011262"/>
    </source>
</evidence>
<proteinExistence type="predicted"/>
<organism evidence="12 13">
    <name type="scientific">Candidatus Segetimicrobium genomatis</name>
    <dbReference type="NCBI Taxonomy" id="2569760"/>
    <lineage>
        <taxon>Bacteria</taxon>
        <taxon>Bacillati</taxon>
        <taxon>Candidatus Sysuimicrobiota</taxon>
        <taxon>Candidatus Sysuimicrobiia</taxon>
        <taxon>Candidatus Sysuimicrobiales</taxon>
        <taxon>Candidatus Segetimicrobiaceae</taxon>
        <taxon>Candidatus Segetimicrobium</taxon>
    </lineage>
</organism>
<keyword evidence="5" id="KW-0997">Cell inner membrane</keyword>
<evidence type="ECO:0000313" key="13">
    <source>
        <dbReference type="Proteomes" id="UP000315217"/>
    </source>
</evidence>
<feature type="transmembrane region" description="Helical" evidence="11">
    <location>
        <begin position="203"/>
        <end position="223"/>
    </location>
</feature>
<comment type="function">
    <text evidence="9">Part of the ABC transporter complex LsrABCD involved in autoinducer 2 (AI-2) import. Probably responsible for the translocation of the substrate across the membrane.</text>
</comment>
<comment type="caution">
    <text evidence="12">The sequence shown here is derived from an EMBL/GenBank/DDBJ whole genome shotgun (WGS) entry which is preliminary data.</text>
</comment>
<reference evidence="12 13" key="1">
    <citation type="journal article" date="2019" name="Nat. Microbiol.">
        <title>Mediterranean grassland soil C-N compound turnover is dependent on rainfall and depth, and is mediated by genomically divergent microorganisms.</title>
        <authorList>
            <person name="Diamond S."/>
            <person name="Andeer P.F."/>
            <person name="Li Z."/>
            <person name="Crits-Christoph A."/>
            <person name="Burstein D."/>
            <person name="Anantharaman K."/>
            <person name="Lane K.R."/>
            <person name="Thomas B.C."/>
            <person name="Pan C."/>
            <person name="Northen T.R."/>
            <person name="Banfield J.F."/>
        </authorList>
    </citation>
    <scope>NUCLEOTIDE SEQUENCE [LARGE SCALE GENOMIC DNA]</scope>
    <source>
        <strain evidence="12">NP_1</strain>
    </source>
</reference>
<dbReference type="PANTHER" id="PTHR32196">
    <property type="entry name" value="ABC TRANSPORTER PERMEASE PROTEIN YPHD-RELATED-RELATED"/>
    <property type="match status" value="1"/>
</dbReference>
<feature type="transmembrane region" description="Helical" evidence="11">
    <location>
        <begin position="235"/>
        <end position="254"/>
    </location>
</feature>
<evidence type="ECO:0000256" key="9">
    <source>
        <dbReference type="ARBA" id="ARBA00025439"/>
    </source>
</evidence>